<proteinExistence type="predicted"/>
<reference evidence="6 7" key="1">
    <citation type="submission" date="2018-10" db="EMBL/GenBank/DDBJ databases">
        <title>The genome of Streptomyces dangxiongensis Z022.</title>
        <authorList>
            <person name="Zhang B."/>
        </authorList>
    </citation>
    <scope>NUCLEOTIDE SEQUENCE [LARGE SCALE GENOMIC DNA]</scope>
    <source>
        <strain evidence="6 7">Z022</strain>
    </source>
</reference>
<evidence type="ECO:0000256" key="2">
    <source>
        <dbReference type="ARBA" id="ARBA00022737"/>
    </source>
</evidence>
<dbReference type="PRINTS" id="PR00320">
    <property type="entry name" value="GPROTEINBRPT"/>
</dbReference>
<dbReference type="SUPFAM" id="SSF47413">
    <property type="entry name" value="lambda repressor-like DNA-binding domains"/>
    <property type="match status" value="1"/>
</dbReference>
<feature type="repeat" description="WD" evidence="3">
    <location>
        <begin position="929"/>
        <end position="959"/>
    </location>
</feature>
<evidence type="ECO:0000259" key="5">
    <source>
        <dbReference type="SMART" id="SM00530"/>
    </source>
</evidence>
<dbReference type="OrthoDB" id="134501at2"/>
<dbReference type="EMBL" id="CP033073">
    <property type="protein sequence ID" value="AYN42855.1"/>
    <property type="molecule type" value="Genomic_DNA"/>
</dbReference>
<evidence type="ECO:0000313" key="6">
    <source>
        <dbReference type="EMBL" id="AYN42855.1"/>
    </source>
</evidence>
<organism evidence="6 7">
    <name type="scientific">Streptomyces dangxiongensis</name>
    <dbReference type="NCBI Taxonomy" id="1442032"/>
    <lineage>
        <taxon>Bacteria</taxon>
        <taxon>Bacillati</taxon>
        <taxon>Actinomycetota</taxon>
        <taxon>Actinomycetes</taxon>
        <taxon>Kitasatosporales</taxon>
        <taxon>Streptomycetaceae</taxon>
        <taxon>Streptomyces</taxon>
    </lineage>
</organism>
<dbReference type="InterPro" id="IPR001680">
    <property type="entry name" value="WD40_rpt"/>
</dbReference>
<feature type="compositionally biased region" description="Gly residues" evidence="4">
    <location>
        <begin position="217"/>
        <end position="229"/>
    </location>
</feature>
<dbReference type="KEGG" id="sdd:D9753_32720"/>
<dbReference type="InterPro" id="IPR019775">
    <property type="entry name" value="WD40_repeat_CS"/>
</dbReference>
<name>A0A3G2JN61_9ACTN</name>
<feature type="compositionally biased region" description="Basic and acidic residues" evidence="4">
    <location>
        <begin position="1011"/>
        <end position="1022"/>
    </location>
</feature>
<protein>
    <recommendedName>
        <fullName evidence="5">HTH cro/C1-type domain-containing protein</fullName>
    </recommendedName>
</protein>
<feature type="repeat" description="WD" evidence="3">
    <location>
        <begin position="748"/>
        <end position="781"/>
    </location>
</feature>
<dbReference type="PROSITE" id="PS50294">
    <property type="entry name" value="WD_REPEATS_REGION"/>
    <property type="match status" value="6"/>
</dbReference>
<dbReference type="SUPFAM" id="SSF50978">
    <property type="entry name" value="WD40 repeat-like"/>
    <property type="match status" value="1"/>
</dbReference>
<dbReference type="PANTHER" id="PTHR19848:SF8">
    <property type="entry name" value="F-BOX AND WD REPEAT DOMAIN CONTAINING 7"/>
    <property type="match status" value="1"/>
</dbReference>
<dbReference type="InterPro" id="IPR015943">
    <property type="entry name" value="WD40/YVTN_repeat-like_dom_sf"/>
</dbReference>
<feature type="domain" description="HTH cro/C1-type" evidence="5">
    <location>
        <begin position="24"/>
        <end position="80"/>
    </location>
</feature>
<feature type="region of interest" description="Disordered" evidence="4">
    <location>
        <begin position="211"/>
        <end position="256"/>
    </location>
</feature>
<dbReference type="Gene3D" id="2.130.10.10">
    <property type="entry name" value="YVTN repeat-like/Quinoprotein amine dehydrogenase"/>
    <property type="match status" value="2"/>
</dbReference>
<sequence length="1022" mass="107721">MGSMARKERPLEGEDGPLLRFAAALRRLRHEAGSPPYRDLAHRAHYSVATLSGAASGRRLPSLDVTLSYVRACGGDPREWEARWHAVAVELRTESCAGPPQERNGPEGTGSPHGQPCPEVPEGPLRGPYVGLAAFRTEDADLFFGRERLVEDLLATLARRRAVALVGASGAGKSSLLSAGLLPRLAGDEPRRTVRVLTPGPNPRERLEKALAAKPGSGPGCGSGSGMGSGSRSRSGSGPGSGSESGTARGPVSGPGSEAGELVLVVDQFEEVFTVCTDADERARFIAALVEEAERPGSGCRIVLGVRADFYAHCTRHAPLVAILRDAQVVVGPMSAAELRCAVVEPARRAGLTVEGALQATLVAHAHGQAGVLPLLSHALLETWRRRRGAALTLDGFHAAGGFEGALAQSAESLHSSLTERQQWSARQIFVHLIALGEGTEDTKRPVSREELGEDADTATVLARAVALRLLTLDDGRVELTHEALIRAWPRLRGWLTDDRERLRTHRQLTDAARTWETLGRDPGALYRGARLALARDLLTSRDIRLAPSEQAFVDAGTAAEAAAGNSARRRARRLRTLVALLAVLVVVAAIATVNARHAEDEVTRQRNDAVAQIIADSATGLIDTDPGLAVQLGLTAYRLAPTTRTRDALVSTLMTTVRAHAKEVLAIAYRPDGRQLATASGDHTARLWRVHGTDRPVAEATLSGHGDDVRTVVYRPDGRALATGSADGSVRLWDTATPTRPALLASLTGQGGDVRSLAYDPDGRTLATAGTDGSVGLWDVTDPATPALLTRVTGHRDAVRAVAFSPDGRTLASAGEDGAVRLTAIADPRRPRRLAVLDGHGTGAFSVAFSPDGRTLATAGGGHDPVRLWGLADPRRPAPLAGLSGHTDVVGSVAFSPDGRTLASASDDRTVRLWNVVRPAHPTALTTLTGHSTAVSSVAFSPDGTVLASGGFDATVRLAGTDRARVIAHACAHTGPRITRAQWAAHLRYVAYAPPCGRPDDSAAISRPRHGPDADGSDRRP</sequence>
<feature type="region of interest" description="Disordered" evidence="4">
    <location>
        <begin position="999"/>
        <end position="1022"/>
    </location>
</feature>
<accession>A0A3G2JN61</accession>
<dbReference type="InterPro" id="IPR049052">
    <property type="entry name" value="nSTAND1"/>
</dbReference>
<dbReference type="SMART" id="SM00530">
    <property type="entry name" value="HTH_XRE"/>
    <property type="match status" value="1"/>
</dbReference>
<dbReference type="Pfam" id="PF20703">
    <property type="entry name" value="nSTAND1"/>
    <property type="match status" value="1"/>
</dbReference>
<dbReference type="SMART" id="SM00320">
    <property type="entry name" value="WD40"/>
    <property type="match status" value="7"/>
</dbReference>
<dbReference type="Pfam" id="PF00400">
    <property type="entry name" value="WD40"/>
    <property type="match status" value="7"/>
</dbReference>
<dbReference type="InterPro" id="IPR010982">
    <property type="entry name" value="Lambda_DNA-bd_dom_sf"/>
</dbReference>
<dbReference type="GO" id="GO:0003677">
    <property type="term" value="F:DNA binding"/>
    <property type="evidence" value="ECO:0007669"/>
    <property type="project" value="InterPro"/>
</dbReference>
<feature type="region of interest" description="Disordered" evidence="4">
    <location>
        <begin position="95"/>
        <end position="122"/>
    </location>
</feature>
<dbReference type="SUPFAM" id="SSF52540">
    <property type="entry name" value="P-loop containing nucleoside triphosphate hydrolases"/>
    <property type="match status" value="2"/>
</dbReference>
<gene>
    <name evidence="6" type="ORF">D9753_32720</name>
</gene>
<dbReference type="AlphaFoldDB" id="A0A3G2JN61"/>
<dbReference type="CDD" id="cd00200">
    <property type="entry name" value="WD40"/>
    <property type="match status" value="1"/>
</dbReference>
<feature type="repeat" description="WD" evidence="3">
    <location>
        <begin position="793"/>
        <end position="823"/>
    </location>
</feature>
<feature type="repeat" description="WD" evidence="3">
    <location>
        <begin position="884"/>
        <end position="917"/>
    </location>
</feature>
<dbReference type="InterPro" id="IPR027417">
    <property type="entry name" value="P-loop_NTPase"/>
</dbReference>
<dbReference type="InterPro" id="IPR020472">
    <property type="entry name" value="WD40_PAC1"/>
</dbReference>
<keyword evidence="7" id="KW-1185">Reference proteome</keyword>
<dbReference type="InterPro" id="IPR036322">
    <property type="entry name" value="WD40_repeat_dom_sf"/>
</dbReference>
<keyword evidence="2" id="KW-0677">Repeat</keyword>
<dbReference type="Proteomes" id="UP000268329">
    <property type="component" value="Chromosome"/>
</dbReference>
<dbReference type="InterPro" id="IPR001387">
    <property type="entry name" value="Cro/C1-type_HTH"/>
</dbReference>
<evidence type="ECO:0000256" key="4">
    <source>
        <dbReference type="SAM" id="MobiDB-lite"/>
    </source>
</evidence>
<feature type="repeat" description="WD" evidence="3">
    <location>
        <begin position="658"/>
        <end position="691"/>
    </location>
</feature>
<dbReference type="CDD" id="cd00093">
    <property type="entry name" value="HTH_XRE"/>
    <property type="match status" value="1"/>
</dbReference>
<keyword evidence="1 3" id="KW-0853">WD repeat</keyword>
<feature type="repeat" description="WD" evidence="3">
    <location>
        <begin position="703"/>
        <end position="735"/>
    </location>
</feature>
<evidence type="ECO:0000313" key="7">
    <source>
        <dbReference type="Proteomes" id="UP000268329"/>
    </source>
</evidence>
<evidence type="ECO:0000256" key="3">
    <source>
        <dbReference type="PROSITE-ProRule" id="PRU00221"/>
    </source>
</evidence>
<feature type="repeat" description="WD" evidence="3">
    <location>
        <begin position="838"/>
        <end position="872"/>
    </location>
</feature>
<dbReference type="PANTHER" id="PTHR19848">
    <property type="entry name" value="WD40 REPEAT PROTEIN"/>
    <property type="match status" value="1"/>
</dbReference>
<evidence type="ECO:0000256" key="1">
    <source>
        <dbReference type="ARBA" id="ARBA00022574"/>
    </source>
</evidence>
<dbReference type="PROSITE" id="PS00678">
    <property type="entry name" value="WD_REPEATS_1"/>
    <property type="match status" value="2"/>
</dbReference>
<dbReference type="PROSITE" id="PS50082">
    <property type="entry name" value="WD_REPEATS_2"/>
    <property type="match status" value="7"/>
</dbReference>